<keyword evidence="5 7" id="KW-1133">Transmembrane helix</keyword>
<reference evidence="9 10" key="1">
    <citation type="submission" date="2024-09" db="EMBL/GenBank/DDBJ databases">
        <title>Rethinking Asexuality: The Enigmatic Case of Functional Sexual Genes in Lepraria (Stereocaulaceae).</title>
        <authorList>
            <person name="Doellman M."/>
            <person name="Sun Y."/>
            <person name="Barcenas-Pena A."/>
            <person name="Lumbsch H.T."/>
            <person name="Grewe F."/>
        </authorList>
    </citation>
    <scope>NUCLEOTIDE SEQUENCE [LARGE SCALE GENOMIC DNA]</scope>
    <source>
        <strain evidence="9 10">Mercado 3170</strain>
    </source>
</reference>
<protein>
    <recommendedName>
        <fullName evidence="7">Efficient mitochondria targeting-associated protein 19</fullName>
    </recommendedName>
</protein>
<comment type="caution">
    <text evidence="9">The sequence shown here is derived from an EMBL/GenBank/DDBJ whole genome shotgun (WGS) entry which is preliminary data.</text>
</comment>
<gene>
    <name evidence="9" type="ORF">N7G274_006871</name>
</gene>
<keyword evidence="3 7" id="KW-0812">Transmembrane</keyword>
<evidence type="ECO:0000259" key="8">
    <source>
        <dbReference type="PROSITE" id="PS51751"/>
    </source>
</evidence>
<comment type="similarity">
    <text evidence="2">Belongs to the TMEM97/sigma-2 receptor family.</text>
</comment>
<dbReference type="Proteomes" id="UP001590950">
    <property type="component" value="Unassembled WGS sequence"/>
</dbReference>
<dbReference type="EMBL" id="JBEFKJ010000021">
    <property type="protein sequence ID" value="KAL2040428.1"/>
    <property type="molecule type" value="Genomic_DNA"/>
</dbReference>
<keyword evidence="10" id="KW-1185">Reference proteome</keyword>
<dbReference type="PANTHER" id="PTHR31204:SF1">
    <property type="entry name" value="SIGMA INTRACELLULAR RECEPTOR 2"/>
    <property type="match status" value="1"/>
</dbReference>
<evidence type="ECO:0000313" key="10">
    <source>
        <dbReference type="Proteomes" id="UP001590950"/>
    </source>
</evidence>
<evidence type="ECO:0000256" key="5">
    <source>
        <dbReference type="ARBA" id="ARBA00022989"/>
    </source>
</evidence>
<feature type="domain" description="EXPERA" evidence="8">
    <location>
        <begin position="13"/>
        <end position="147"/>
    </location>
</feature>
<dbReference type="Pfam" id="PF05241">
    <property type="entry name" value="EBP"/>
    <property type="match status" value="1"/>
</dbReference>
<evidence type="ECO:0000256" key="2">
    <source>
        <dbReference type="ARBA" id="ARBA00009096"/>
    </source>
</evidence>
<evidence type="ECO:0000256" key="3">
    <source>
        <dbReference type="ARBA" id="ARBA00022692"/>
    </source>
</evidence>
<dbReference type="InterPro" id="IPR033118">
    <property type="entry name" value="EXPERA"/>
</dbReference>
<evidence type="ECO:0000256" key="1">
    <source>
        <dbReference type="ARBA" id="ARBA00004477"/>
    </source>
</evidence>
<keyword evidence="6 7" id="KW-0472">Membrane</keyword>
<dbReference type="InterPro" id="IPR016964">
    <property type="entry name" value="Sigma2_recept"/>
</dbReference>
<dbReference type="PROSITE" id="PS51751">
    <property type="entry name" value="EXPERA"/>
    <property type="match status" value="1"/>
</dbReference>
<organism evidence="9 10">
    <name type="scientific">Stereocaulon virgatum</name>
    <dbReference type="NCBI Taxonomy" id="373712"/>
    <lineage>
        <taxon>Eukaryota</taxon>
        <taxon>Fungi</taxon>
        <taxon>Dikarya</taxon>
        <taxon>Ascomycota</taxon>
        <taxon>Pezizomycotina</taxon>
        <taxon>Lecanoromycetes</taxon>
        <taxon>OSLEUM clade</taxon>
        <taxon>Lecanoromycetidae</taxon>
        <taxon>Lecanorales</taxon>
        <taxon>Lecanorineae</taxon>
        <taxon>Stereocaulaceae</taxon>
        <taxon>Stereocaulon</taxon>
    </lineage>
</organism>
<sequence length="172" mass="20032">MPSPTWLAWQRKLDMVYLTFFLIHIPIMLTIALYPLSPPRLIPTLLTDIRTWYIATYNDRFFTDPPRWFTLFTVLEAAYHIPVTMTSIGPLWSGKASPTLHLNLLLFALQTALTTMVCIFEYQGWSSETSQLNGLYYPYLFFAVFMCVDMYERVRGRLEDAAKVEEEGRKGI</sequence>
<evidence type="ECO:0000256" key="7">
    <source>
        <dbReference type="PIRNR" id="PIRNR031032"/>
    </source>
</evidence>
<proteinExistence type="inferred from homology"/>
<name>A0ABR4A5U0_9LECA</name>
<keyword evidence="4 7" id="KW-0256">Endoplasmic reticulum</keyword>
<comment type="subcellular location">
    <subcellularLocation>
        <location evidence="1">Endoplasmic reticulum membrane</location>
        <topology evidence="1">Multi-pass membrane protein</topology>
    </subcellularLocation>
</comment>
<accession>A0ABR4A5U0</accession>
<feature type="transmembrane region" description="Helical" evidence="7">
    <location>
        <begin position="134"/>
        <end position="151"/>
    </location>
</feature>
<dbReference type="PIRSF" id="PIRSF031032">
    <property type="entry name" value="TMP_97_prd"/>
    <property type="match status" value="1"/>
</dbReference>
<feature type="transmembrane region" description="Helical" evidence="7">
    <location>
        <begin position="104"/>
        <end position="122"/>
    </location>
</feature>
<evidence type="ECO:0000313" key="9">
    <source>
        <dbReference type="EMBL" id="KAL2040428.1"/>
    </source>
</evidence>
<dbReference type="PANTHER" id="PTHR31204">
    <property type="entry name" value="SIGMA INTRACELLULAR RECEPTOR 2"/>
    <property type="match status" value="1"/>
</dbReference>
<evidence type="ECO:0000256" key="6">
    <source>
        <dbReference type="ARBA" id="ARBA00023136"/>
    </source>
</evidence>
<feature type="transmembrane region" description="Helical" evidence="7">
    <location>
        <begin position="15"/>
        <end position="36"/>
    </location>
</feature>
<evidence type="ECO:0000256" key="4">
    <source>
        <dbReference type="ARBA" id="ARBA00022824"/>
    </source>
</evidence>
<dbReference type="InterPro" id="IPR051987">
    <property type="entry name" value="Sigma-2_receptor-like"/>
</dbReference>